<dbReference type="PROSITE" id="PS50157">
    <property type="entry name" value="ZINC_FINGER_C2H2_2"/>
    <property type="match status" value="1"/>
</dbReference>
<keyword evidence="1" id="KW-0862">Zinc</keyword>
<feature type="non-terminal residue" evidence="3">
    <location>
        <position position="1"/>
    </location>
</feature>
<keyword evidence="4" id="KW-1185">Reference proteome</keyword>
<dbReference type="EMBL" id="QKKF02019844">
    <property type="protein sequence ID" value="RZF39478.1"/>
    <property type="molecule type" value="Genomic_DNA"/>
</dbReference>
<sequence>AQSYAAVSEDRVYLEECISTRIQAGNNFNNQLMLTENDDRKFKCERCGKCYRHSASLSKHVNYECGKEPQFKCKICPFSTKQKGTLKTHIYLKHSRINFGNQN</sequence>
<evidence type="ECO:0000313" key="4">
    <source>
        <dbReference type="Proteomes" id="UP000291343"/>
    </source>
</evidence>
<reference evidence="3 4" key="1">
    <citation type="journal article" date="2017" name="Gigascience">
        <title>Genome sequence of the small brown planthopper, Laodelphax striatellus.</title>
        <authorList>
            <person name="Zhu J."/>
            <person name="Jiang F."/>
            <person name="Wang X."/>
            <person name="Yang P."/>
            <person name="Bao Y."/>
            <person name="Zhao W."/>
            <person name="Wang W."/>
            <person name="Lu H."/>
            <person name="Wang Q."/>
            <person name="Cui N."/>
            <person name="Li J."/>
            <person name="Chen X."/>
            <person name="Luo L."/>
            <person name="Yu J."/>
            <person name="Kang L."/>
            <person name="Cui F."/>
        </authorList>
    </citation>
    <scope>NUCLEOTIDE SEQUENCE [LARGE SCALE GENOMIC DNA]</scope>
    <source>
        <strain evidence="3">Lst14</strain>
    </source>
</reference>
<keyword evidence="1" id="KW-0479">Metal-binding</keyword>
<accession>A0A482X1S6</accession>
<dbReference type="SMR" id="A0A482X1S6"/>
<dbReference type="OrthoDB" id="8186305at2759"/>
<dbReference type="SMART" id="SM00355">
    <property type="entry name" value="ZnF_C2H2"/>
    <property type="match status" value="2"/>
</dbReference>
<keyword evidence="1" id="KW-0863">Zinc-finger</keyword>
<proteinExistence type="predicted"/>
<dbReference type="InterPro" id="IPR013087">
    <property type="entry name" value="Znf_C2H2_type"/>
</dbReference>
<evidence type="ECO:0000313" key="3">
    <source>
        <dbReference type="EMBL" id="RZF39478.1"/>
    </source>
</evidence>
<name>A0A482X1S6_LAOST</name>
<dbReference type="InterPro" id="IPR036236">
    <property type="entry name" value="Znf_C2H2_sf"/>
</dbReference>
<organism evidence="3 4">
    <name type="scientific">Laodelphax striatellus</name>
    <name type="common">Small brown planthopper</name>
    <name type="synonym">Delphax striatella</name>
    <dbReference type="NCBI Taxonomy" id="195883"/>
    <lineage>
        <taxon>Eukaryota</taxon>
        <taxon>Metazoa</taxon>
        <taxon>Ecdysozoa</taxon>
        <taxon>Arthropoda</taxon>
        <taxon>Hexapoda</taxon>
        <taxon>Insecta</taxon>
        <taxon>Pterygota</taxon>
        <taxon>Neoptera</taxon>
        <taxon>Paraneoptera</taxon>
        <taxon>Hemiptera</taxon>
        <taxon>Auchenorrhyncha</taxon>
        <taxon>Fulgoroidea</taxon>
        <taxon>Delphacidae</taxon>
        <taxon>Criomorphinae</taxon>
        <taxon>Laodelphax</taxon>
    </lineage>
</organism>
<feature type="domain" description="C2H2-type" evidence="2">
    <location>
        <begin position="42"/>
        <end position="69"/>
    </location>
</feature>
<dbReference type="InParanoid" id="A0A482X1S6"/>
<dbReference type="SUPFAM" id="SSF57667">
    <property type="entry name" value="beta-beta-alpha zinc fingers"/>
    <property type="match status" value="1"/>
</dbReference>
<comment type="caution">
    <text evidence="3">The sequence shown here is derived from an EMBL/GenBank/DDBJ whole genome shotgun (WGS) entry which is preliminary data.</text>
</comment>
<protein>
    <recommendedName>
        <fullName evidence="2">C2H2-type domain-containing protein</fullName>
    </recommendedName>
</protein>
<evidence type="ECO:0000256" key="1">
    <source>
        <dbReference type="PROSITE-ProRule" id="PRU00042"/>
    </source>
</evidence>
<dbReference type="GO" id="GO:0008270">
    <property type="term" value="F:zinc ion binding"/>
    <property type="evidence" value="ECO:0007669"/>
    <property type="project" value="UniProtKB-KW"/>
</dbReference>
<dbReference type="Gene3D" id="3.30.160.60">
    <property type="entry name" value="Classic Zinc Finger"/>
    <property type="match status" value="1"/>
</dbReference>
<dbReference type="Pfam" id="PF00096">
    <property type="entry name" value="zf-C2H2"/>
    <property type="match status" value="2"/>
</dbReference>
<dbReference type="Proteomes" id="UP000291343">
    <property type="component" value="Unassembled WGS sequence"/>
</dbReference>
<evidence type="ECO:0000259" key="2">
    <source>
        <dbReference type="PROSITE" id="PS50157"/>
    </source>
</evidence>
<gene>
    <name evidence="3" type="ORF">LSTR_LSTR000999</name>
</gene>
<dbReference type="AlphaFoldDB" id="A0A482X1S6"/>